<organism evidence="2 3">
    <name type="scientific">Rhinolophus ferrumequinum</name>
    <name type="common">Greater horseshoe bat</name>
    <dbReference type="NCBI Taxonomy" id="59479"/>
    <lineage>
        <taxon>Eukaryota</taxon>
        <taxon>Metazoa</taxon>
        <taxon>Chordata</taxon>
        <taxon>Craniata</taxon>
        <taxon>Vertebrata</taxon>
        <taxon>Euteleostomi</taxon>
        <taxon>Mammalia</taxon>
        <taxon>Eutheria</taxon>
        <taxon>Laurasiatheria</taxon>
        <taxon>Chiroptera</taxon>
        <taxon>Yinpterochiroptera</taxon>
        <taxon>Rhinolophoidea</taxon>
        <taxon>Rhinolophidae</taxon>
        <taxon>Rhinolophinae</taxon>
        <taxon>Rhinolophus</taxon>
    </lineage>
</organism>
<evidence type="ECO:0000313" key="2">
    <source>
        <dbReference type="EMBL" id="KAF6306565.1"/>
    </source>
</evidence>
<dbReference type="AlphaFoldDB" id="A0A7J7U175"/>
<gene>
    <name evidence="2" type="ORF">mRhiFer1_008664</name>
</gene>
<comment type="caution">
    <text evidence="2">The sequence shown here is derived from an EMBL/GenBank/DDBJ whole genome shotgun (WGS) entry which is preliminary data.</text>
</comment>
<proteinExistence type="predicted"/>
<dbReference type="Proteomes" id="UP000585614">
    <property type="component" value="Unassembled WGS sequence"/>
</dbReference>
<accession>A0A7J7U175</accession>
<feature type="region of interest" description="Disordered" evidence="1">
    <location>
        <begin position="34"/>
        <end position="57"/>
    </location>
</feature>
<reference evidence="2 3" key="1">
    <citation type="journal article" date="2020" name="Nature">
        <title>Six reference-quality genomes reveal evolution of bat adaptations.</title>
        <authorList>
            <person name="Jebb D."/>
            <person name="Huang Z."/>
            <person name="Pippel M."/>
            <person name="Hughes G.M."/>
            <person name="Lavrichenko K."/>
            <person name="Devanna P."/>
            <person name="Winkler S."/>
            <person name="Jermiin L.S."/>
            <person name="Skirmuntt E.C."/>
            <person name="Katzourakis A."/>
            <person name="Burkitt-Gray L."/>
            <person name="Ray D.A."/>
            <person name="Sullivan K.A.M."/>
            <person name="Roscito J.G."/>
            <person name="Kirilenko B.M."/>
            <person name="Davalos L.M."/>
            <person name="Corthals A.P."/>
            <person name="Power M.L."/>
            <person name="Jones G."/>
            <person name="Ransome R.D."/>
            <person name="Dechmann D.K.N."/>
            <person name="Locatelli A.G."/>
            <person name="Puechmaille S.J."/>
            <person name="Fedrigo O."/>
            <person name="Jarvis E.D."/>
            <person name="Hiller M."/>
            <person name="Vernes S.C."/>
            <person name="Myers E.W."/>
            <person name="Teeling E.C."/>
        </authorList>
    </citation>
    <scope>NUCLEOTIDE SEQUENCE [LARGE SCALE GENOMIC DNA]</scope>
    <source>
        <strain evidence="2">MRhiFer1</strain>
        <tissue evidence="2">Lung</tissue>
    </source>
</reference>
<name>A0A7J7U175_RHIFE</name>
<protein>
    <submittedName>
        <fullName evidence="2">Uncharacterized protein</fullName>
    </submittedName>
</protein>
<dbReference type="EMBL" id="JACAGC010000017">
    <property type="protein sequence ID" value="KAF6306565.1"/>
    <property type="molecule type" value="Genomic_DNA"/>
</dbReference>
<feature type="region of interest" description="Disordered" evidence="1">
    <location>
        <begin position="79"/>
        <end position="108"/>
    </location>
</feature>
<evidence type="ECO:0000256" key="1">
    <source>
        <dbReference type="SAM" id="MobiDB-lite"/>
    </source>
</evidence>
<sequence length="158" mass="16689">MTLGRKRKSGLGERVGAPRAAGLAAAAASAAASELKRGRGGAEWSLSLPPDLTPDPRAADRACSLTVSFRVGGDCSSESKEEAQAARPCSGAHHPKVRHVAPNGPLKSRTVRAVVLQPDPLTPVPGSERPTLPVVWDATRRQMMCGRAEQMFREGMND</sequence>
<evidence type="ECO:0000313" key="3">
    <source>
        <dbReference type="Proteomes" id="UP000585614"/>
    </source>
</evidence>